<dbReference type="SUPFAM" id="SSF46785">
    <property type="entry name" value="Winged helix' DNA-binding domain"/>
    <property type="match status" value="1"/>
</dbReference>
<comment type="similarity">
    <text evidence="1">Belongs to the LysR transcriptional regulatory family.</text>
</comment>
<proteinExistence type="inferred from homology"/>
<dbReference type="InterPro" id="IPR036390">
    <property type="entry name" value="WH_DNA-bd_sf"/>
</dbReference>
<comment type="caution">
    <text evidence="6">The sequence shown here is derived from an EMBL/GenBank/DDBJ whole genome shotgun (WGS) entry which is preliminary data.</text>
</comment>
<evidence type="ECO:0000259" key="5">
    <source>
        <dbReference type="PROSITE" id="PS50931"/>
    </source>
</evidence>
<name>A0ABV7X7R0_9SPHN</name>
<dbReference type="SUPFAM" id="SSF53850">
    <property type="entry name" value="Periplasmic binding protein-like II"/>
    <property type="match status" value="1"/>
</dbReference>
<feature type="domain" description="HTH lysR-type" evidence="5">
    <location>
        <begin position="5"/>
        <end position="62"/>
    </location>
</feature>
<evidence type="ECO:0000256" key="2">
    <source>
        <dbReference type="ARBA" id="ARBA00023015"/>
    </source>
</evidence>
<dbReference type="PANTHER" id="PTHR30537:SF74">
    <property type="entry name" value="HTH-TYPE TRANSCRIPTIONAL REGULATOR TRPI"/>
    <property type="match status" value="1"/>
</dbReference>
<keyword evidence="3" id="KW-0238">DNA-binding</keyword>
<evidence type="ECO:0000256" key="4">
    <source>
        <dbReference type="ARBA" id="ARBA00023163"/>
    </source>
</evidence>
<dbReference type="InterPro" id="IPR036388">
    <property type="entry name" value="WH-like_DNA-bd_sf"/>
</dbReference>
<reference evidence="7" key="1">
    <citation type="journal article" date="2019" name="Int. J. Syst. Evol. Microbiol.">
        <title>The Global Catalogue of Microorganisms (GCM) 10K type strain sequencing project: providing services to taxonomists for standard genome sequencing and annotation.</title>
        <authorList>
            <consortium name="The Broad Institute Genomics Platform"/>
            <consortium name="The Broad Institute Genome Sequencing Center for Infectious Disease"/>
            <person name="Wu L."/>
            <person name="Ma J."/>
        </authorList>
    </citation>
    <scope>NUCLEOTIDE SEQUENCE [LARGE SCALE GENOMIC DNA]</scope>
    <source>
        <strain evidence="7">KCTC 42644</strain>
    </source>
</reference>
<dbReference type="EMBL" id="JBHRXV010000004">
    <property type="protein sequence ID" value="MFC3712165.1"/>
    <property type="molecule type" value="Genomic_DNA"/>
</dbReference>
<dbReference type="InterPro" id="IPR000847">
    <property type="entry name" value="LysR_HTH_N"/>
</dbReference>
<evidence type="ECO:0000313" key="7">
    <source>
        <dbReference type="Proteomes" id="UP001595615"/>
    </source>
</evidence>
<dbReference type="PROSITE" id="PS50931">
    <property type="entry name" value="HTH_LYSR"/>
    <property type="match status" value="1"/>
</dbReference>
<evidence type="ECO:0000256" key="1">
    <source>
        <dbReference type="ARBA" id="ARBA00009437"/>
    </source>
</evidence>
<gene>
    <name evidence="6" type="ORF">ACFOMD_06270</name>
</gene>
<dbReference type="PANTHER" id="PTHR30537">
    <property type="entry name" value="HTH-TYPE TRANSCRIPTIONAL REGULATOR"/>
    <property type="match status" value="1"/>
</dbReference>
<dbReference type="Pfam" id="PF03466">
    <property type="entry name" value="LysR_substrate"/>
    <property type="match status" value="1"/>
</dbReference>
<protein>
    <submittedName>
        <fullName evidence="6">LysR substrate-binding domain-containing protein</fullName>
    </submittedName>
</protein>
<dbReference type="RefSeq" id="WP_380858511.1">
    <property type="nucleotide sequence ID" value="NZ_JBHRXV010000004.1"/>
</dbReference>
<sequence length="298" mass="32475">MRRLPPMGALEAFLVVAQNRTLAAASTELNLSVSALSRRIQAIETYVGRPLFERLHHELRLTSEGEWLLDQVRPSFEALAQALGDLSQADAHNVTLGVPPSFASAWLFPRLARFKAAHPEIDVSFDSSGAPFSKLGSSLDAVIVFAEDVAGEFYAREVRKQAAFAICAPGYLKAGEDVRTMVQTRTLLLHDGLPKVLPLWLAGMGLSDVTPRNVEHYDSGPMLLAAAESGLGVALTLGDTVRFYPGEGRLEQPYGEGVPTPYSYYFVCKKSALRGRALRRFHDWIFAEASSDGQAIAA</sequence>
<dbReference type="Gene3D" id="3.40.190.10">
    <property type="entry name" value="Periplasmic binding protein-like II"/>
    <property type="match status" value="2"/>
</dbReference>
<dbReference type="Pfam" id="PF00126">
    <property type="entry name" value="HTH_1"/>
    <property type="match status" value="1"/>
</dbReference>
<dbReference type="InterPro" id="IPR005119">
    <property type="entry name" value="LysR_subst-bd"/>
</dbReference>
<keyword evidence="2" id="KW-0805">Transcription regulation</keyword>
<evidence type="ECO:0000313" key="6">
    <source>
        <dbReference type="EMBL" id="MFC3712165.1"/>
    </source>
</evidence>
<organism evidence="6 7">
    <name type="scientific">Sphingoaurantiacus capsulatus</name>
    <dbReference type="NCBI Taxonomy" id="1771310"/>
    <lineage>
        <taxon>Bacteria</taxon>
        <taxon>Pseudomonadati</taxon>
        <taxon>Pseudomonadota</taxon>
        <taxon>Alphaproteobacteria</taxon>
        <taxon>Sphingomonadales</taxon>
        <taxon>Sphingosinicellaceae</taxon>
        <taxon>Sphingoaurantiacus</taxon>
    </lineage>
</organism>
<keyword evidence="4" id="KW-0804">Transcription</keyword>
<evidence type="ECO:0000256" key="3">
    <source>
        <dbReference type="ARBA" id="ARBA00023125"/>
    </source>
</evidence>
<dbReference type="Proteomes" id="UP001595615">
    <property type="component" value="Unassembled WGS sequence"/>
</dbReference>
<dbReference type="InterPro" id="IPR058163">
    <property type="entry name" value="LysR-type_TF_proteobact-type"/>
</dbReference>
<accession>A0ABV7X7R0</accession>
<dbReference type="Gene3D" id="1.10.10.10">
    <property type="entry name" value="Winged helix-like DNA-binding domain superfamily/Winged helix DNA-binding domain"/>
    <property type="match status" value="1"/>
</dbReference>
<keyword evidence="7" id="KW-1185">Reference proteome</keyword>